<dbReference type="InterPro" id="IPR008979">
    <property type="entry name" value="Galactose-bd-like_sf"/>
</dbReference>
<feature type="domain" description="BIG2" evidence="1">
    <location>
        <begin position="286"/>
        <end position="366"/>
    </location>
</feature>
<dbReference type="Gene3D" id="2.60.40.1080">
    <property type="match status" value="3"/>
</dbReference>
<dbReference type="SUPFAM" id="SSF49373">
    <property type="entry name" value="Invasin/intimin cell-adhesion fragments"/>
    <property type="match status" value="3"/>
</dbReference>
<dbReference type="SUPFAM" id="SSF51445">
    <property type="entry name" value="(Trans)glycosidases"/>
    <property type="match status" value="1"/>
</dbReference>
<dbReference type="InterPro" id="IPR013780">
    <property type="entry name" value="Glyco_hydro_b"/>
</dbReference>
<dbReference type="Pfam" id="PF02368">
    <property type="entry name" value="Big_2"/>
    <property type="match status" value="1"/>
</dbReference>
<comment type="caution">
    <text evidence="2">The sequence shown here is derived from an EMBL/GenBank/DDBJ whole genome shotgun (WGS) entry which is preliminary data.</text>
</comment>
<evidence type="ECO:0000313" key="3">
    <source>
        <dbReference type="Proteomes" id="UP000293142"/>
    </source>
</evidence>
<dbReference type="InterPro" id="IPR024745">
    <property type="entry name" value="GH44_cat"/>
</dbReference>
<dbReference type="InterPro" id="IPR008964">
    <property type="entry name" value="Invasin/intimin_cell_adhesion"/>
</dbReference>
<feature type="domain" description="BIG2" evidence="1">
    <location>
        <begin position="198"/>
        <end position="278"/>
    </location>
</feature>
<keyword evidence="3" id="KW-1185">Reference proteome</keyword>
<evidence type="ECO:0000259" key="1">
    <source>
        <dbReference type="SMART" id="SM00635"/>
    </source>
</evidence>
<accession>A0A4Q9DX24</accession>
<gene>
    <name evidence="2" type="ORF">EYB31_04955</name>
</gene>
<dbReference type="Gene3D" id="2.60.40.1180">
    <property type="entry name" value="Golgi alpha-mannosidase II"/>
    <property type="match status" value="1"/>
</dbReference>
<dbReference type="Gene3D" id="3.20.20.80">
    <property type="entry name" value="Glycosidases"/>
    <property type="match status" value="1"/>
</dbReference>
<feature type="domain" description="BIG2" evidence="1">
    <location>
        <begin position="536"/>
        <end position="616"/>
    </location>
</feature>
<dbReference type="EMBL" id="SIRE01000004">
    <property type="protein sequence ID" value="TBL80580.1"/>
    <property type="molecule type" value="Genomic_DNA"/>
</dbReference>
<dbReference type="RefSeq" id="WP_131012181.1">
    <property type="nucleotide sequence ID" value="NZ_SIRE01000004.1"/>
</dbReference>
<dbReference type="OrthoDB" id="9803686at2"/>
<organism evidence="2 3">
    <name type="scientific">Paenibacillus thalictri</name>
    <dbReference type="NCBI Taxonomy" id="2527873"/>
    <lineage>
        <taxon>Bacteria</taxon>
        <taxon>Bacillati</taxon>
        <taxon>Bacillota</taxon>
        <taxon>Bacilli</taxon>
        <taxon>Bacillales</taxon>
        <taxon>Paenibacillaceae</taxon>
        <taxon>Paenibacillus</taxon>
    </lineage>
</organism>
<dbReference type="Proteomes" id="UP000293142">
    <property type="component" value="Unassembled WGS sequence"/>
</dbReference>
<dbReference type="Gene3D" id="2.60.120.430">
    <property type="entry name" value="Galactose-binding lectin"/>
    <property type="match status" value="3"/>
</dbReference>
<dbReference type="Pfam" id="PF12891">
    <property type="entry name" value="Glyco_hydro_44"/>
    <property type="match status" value="1"/>
</dbReference>
<dbReference type="InterPro" id="IPR003343">
    <property type="entry name" value="Big_2"/>
</dbReference>
<dbReference type="SUPFAM" id="SSF49785">
    <property type="entry name" value="Galactose-binding domain-like"/>
    <property type="match status" value="1"/>
</dbReference>
<name>A0A4Q9DX24_9BACL</name>
<dbReference type="InterPro" id="IPR017853">
    <property type="entry name" value="GH"/>
</dbReference>
<evidence type="ECO:0000313" key="2">
    <source>
        <dbReference type="EMBL" id="TBL80580.1"/>
    </source>
</evidence>
<reference evidence="2 3" key="1">
    <citation type="submission" date="2019-02" db="EMBL/GenBank/DDBJ databases">
        <title>Paenibacillus sp. nov., isolated from surface-sterilized tissue of Thalictrum simplex L.</title>
        <authorList>
            <person name="Tuo L."/>
        </authorList>
    </citation>
    <scope>NUCLEOTIDE SEQUENCE [LARGE SCALE GENOMIC DNA]</scope>
    <source>
        <strain evidence="2 3">N2SHLJ1</strain>
    </source>
</reference>
<proteinExistence type="predicted"/>
<sequence length="1293" mass="138605">MIHLFSKWSQGAKKKLPLITSLLVAASGIGAGVGDVPAAQAAASPAQLIVYDDQLRNSFVDYSWAKHSLSDTSTKHAGTKSIRMTPNNDDGLYLYRDRILSVSDYPVLEMWVSGGKGSGQKLEAVIQTGGQPVASQPLDAALFGTGTWQKLSIDLGKLNIASGIFDGILIRGTTSGSQKDVYFDDISLNAGGVVAQKTMTGVNLSYNAVSIKQGQDVTLAVTGTFSDGTKSPVTEGVTWSSSAPSVASVASGKVTGLKAGTAVITAGVGSFTAAANVTVTETSSPVITGITATPTKLELKKGDSAAAVVSATYSGGTTVPVTQGLQWSSSSPEVAAVANGTVTALKAGASVVTVQYGTFSATVNVSVTEPALPPVDDGQKGIEIYGDGLGPVFKDYSWAQRNLNDTAVVHTGTKAISFDPSNEGGLYLYKDSGAVNAKEYDRLEFWINGGAAGAQQLELVFNAGGQAGARVNIGSLIEGGKIPAGSWSKVLINLPDQQITNNIFDGLLFRGLTDGAQGVVYLDDIRLLEKYVAPPTVVEGVLSQYGTVLAPGDSSKITYEVRYSNGTSADKSDKTTWTSSNPDIVAVNKGILSAAGTGLAKITAVYGTSTASMYVQVIANTPEAAYTDGLAAGYSNWSWGTSNFGNVSPVATGSKSISFLAKGYEGIWLHRDSKMDLNNYYGLSFKVYGGGAGKQKLHVNLMDDRNFVSDFDLETELPNGIPAGKWTEVKLKFADLGLSALSFDGIVMSAWGEQDQGTVYFDDIYMLKTTSAVNLPTPELPVVTIAIDSTKDRRTLSQGIFGVNFEDSPAEGHSTMKFPIKRWGGNAMTRYNWEIDTTNRGGDWYFLNYPYDNAHPEQLPNGSTSDRFIQDSLNSGTDVLMQVPTIGWTPKERKIGWSFSIAKYGPQQSNECDWHEAWCRADAGNGKKKDGSYLTGNKPEDTSKKIGPEFVTKWVEHIKQNFGSGVHKYALDNEPMLWPHSHWDVHPQMTTYDEIWNYTKAYGTAIKQADSQADIFGPVPWGWCEYFYSAKDGCAPGADMEAHGGKPYMEWLLGKVEEHRKTTGTRLIDTLDIHYYPAENNVPFSSDESPLMTKRRLNSLKSLYDPNFVDASSWIQEPVNLIPRMHDIIERNAPGMKLSISEYNFGDGTGIGSGLAQAEALAIFAREGVDYAMRWGGLQGNTPLEDAFKIFINYDGAGSRVEGNVVSTSSSNRDAVGSYTVVSAQGKKYVLLFNKDTAPRTANIQADLALNKTAQVYRFEAQKRLAPAGTVQGTAQGLSLTLPAKSATLIVMP</sequence>
<dbReference type="SMART" id="SM00635">
    <property type="entry name" value="BID_2"/>
    <property type="match status" value="3"/>
</dbReference>
<protein>
    <recommendedName>
        <fullName evidence="1">BIG2 domain-containing protein</fullName>
    </recommendedName>
</protein>